<dbReference type="PROSITE" id="PS51257">
    <property type="entry name" value="PROKAR_LIPOPROTEIN"/>
    <property type="match status" value="1"/>
</dbReference>
<reference evidence="2 3" key="1">
    <citation type="submission" date="2016-06" db="EMBL/GenBank/DDBJ databases">
        <title>Complete genome sequence of Streptomyces griseochromogenes ATCC 14511, the Blasticidin S producer.</title>
        <authorList>
            <person name="Wu L."/>
        </authorList>
    </citation>
    <scope>NUCLEOTIDE SEQUENCE [LARGE SCALE GENOMIC DNA]</scope>
    <source>
        <strain evidence="2 3">ATCC 14511</strain>
    </source>
</reference>
<evidence type="ECO:0000256" key="1">
    <source>
        <dbReference type="SAM" id="SignalP"/>
    </source>
</evidence>
<evidence type="ECO:0008006" key="4">
    <source>
        <dbReference type="Google" id="ProtNLM"/>
    </source>
</evidence>
<accession>A0A1B1B027</accession>
<organism evidence="2 3">
    <name type="scientific">Streptomyces griseochromogenes</name>
    <dbReference type="NCBI Taxonomy" id="68214"/>
    <lineage>
        <taxon>Bacteria</taxon>
        <taxon>Bacillati</taxon>
        <taxon>Actinomycetota</taxon>
        <taxon>Actinomycetes</taxon>
        <taxon>Kitasatosporales</taxon>
        <taxon>Streptomycetaceae</taxon>
        <taxon>Streptomyces</taxon>
    </lineage>
</organism>
<protein>
    <recommendedName>
        <fullName evidence="4">PknH-like extracellular domain-containing protein</fullName>
    </recommendedName>
</protein>
<name>A0A1B1B027_9ACTN</name>
<gene>
    <name evidence="2" type="ORF">AVL59_23795</name>
</gene>
<evidence type="ECO:0000313" key="2">
    <source>
        <dbReference type="EMBL" id="ANP52176.1"/>
    </source>
</evidence>
<dbReference type="Proteomes" id="UP000092659">
    <property type="component" value="Chromosome"/>
</dbReference>
<feature type="chain" id="PRO_5008519379" description="PknH-like extracellular domain-containing protein" evidence="1">
    <location>
        <begin position="24"/>
        <end position="301"/>
    </location>
</feature>
<sequence length="301" mass="32005">MKLLRTMAAATLVVVLAGCGAAADRPALPPVRKIAAITRVDQVVRPVDAYLPTGEQSRIVERAAYMSSIKCLKGFGISQVPGPDPATDETWRRDVRSQLYGYFAPDQAATKGYDAVVMPPSGARMSDAARRVYIGRDDTGAAISEFRGKTVPRGGCLKAGLGAVGGSLLLGADASALPGGGPKEPLHDPRVVDAEHKWSACMKAHGFVYATPADAYMDPRWRAPAMSTQSSVTHSRAEIATATTDMACKQSTNFMGITVAVQSGYDKQYITATTAGLARFKERLDKQIAMAKKIIADSKPE</sequence>
<keyword evidence="1" id="KW-0732">Signal</keyword>
<dbReference type="KEGG" id="sgs:AVL59_23795"/>
<dbReference type="EMBL" id="CP016279">
    <property type="protein sequence ID" value="ANP52176.1"/>
    <property type="molecule type" value="Genomic_DNA"/>
</dbReference>
<proteinExistence type="predicted"/>
<evidence type="ECO:0000313" key="3">
    <source>
        <dbReference type="Proteomes" id="UP000092659"/>
    </source>
</evidence>
<dbReference type="AlphaFoldDB" id="A0A1B1B027"/>
<feature type="signal peptide" evidence="1">
    <location>
        <begin position="1"/>
        <end position="23"/>
    </location>
</feature>